<evidence type="ECO:0000256" key="1">
    <source>
        <dbReference type="SAM" id="Coils"/>
    </source>
</evidence>
<evidence type="ECO:0000256" key="2">
    <source>
        <dbReference type="SAM" id="MobiDB-lite"/>
    </source>
</evidence>
<gene>
    <name evidence="4" type="ORF">niasHT_000437</name>
</gene>
<reference evidence="4 5" key="1">
    <citation type="submission" date="2024-10" db="EMBL/GenBank/DDBJ databases">
        <authorList>
            <person name="Kim D."/>
        </authorList>
    </citation>
    <scope>NUCLEOTIDE SEQUENCE [LARGE SCALE GENOMIC DNA]</scope>
    <source>
        <strain evidence="4">BH-2024</strain>
    </source>
</reference>
<comment type="caution">
    <text evidence="4">The sequence shown here is derived from an EMBL/GenBank/DDBJ whole genome shotgun (WGS) entry which is preliminary data.</text>
</comment>
<accession>A0ABD2M463</accession>
<feature type="coiled-coil region" evidence="1">
    <location>
        <begin position="617"/>
        <end position="644"/>
    </location>
</feature>
<dbReference type="AlphaFoldDB" id="A0ABD2M463"/>
<dbReference type="Proteomes" id="UP001620626">
    <property type="component" value="Unassembled WGS sequence"/>
</dbReference>
<feature type="chain" id="PRO_5044839835" evidence="3">
    <location>
        <begin position="19"/>
        <end position="741"/>
    </location>
</feature>
<feature type="signal peptide" evidence="3">
    <location>
        <begin position="1"/>
        <end position="18"/>
    </location>
</feature>
<protein>
    <submittedName>
        <fullName evidence="4">Uncharacterized protein</fullName>
    </submittedName>
</protein>
<dbReference type="EMBL" id="JBICBT010000174">
    <property type="protein sequence ID" value="KAL3121872.1"/>
    <property type="molecule type" value="Genomic_DNA"/>
</dbReference>
<feature type="compositionally biased region" description="Low complexity" evidence="2">
    <location>
        <begin position="288"/>
        <end position="298"/>
    </location>
</feature>
<evidence type="ECO:0000313" key="4">
    <source>
        <dbReference type="EMBL" id="KAL3121872.1"/>
    </source>
</evidence>
<name>A0ABD2M463_9BILA</name>
<feature type="region of interest" description="Disordered" evidence="2">
    <location>
        <begin position="287"/>
        <end position="325"/>
    </location>
</feature>
<feature type="compositionally biased region" description="Basic and acidic residues" evidence="2">
    <location>
        <begin position="181"/>
        <end position="190"/>
    </location>
</feature>
<keyword evidence="5" id="KW-1185">Reference proteome</keyword>
<keyword evidence="3" id="KW-0732">Signal</keyword>
<feature type="compositionally biased region" description="Polar residues" evidence="2">
    <location>
        <begin position="46"/>
        <end position="56"/>
    </location>
</feature>
<feature type="region of interest" description="Disordered" evidence="2">
    <location>
        <begin position="141"/>
        <end position="229"/>
    </location>
</feature>
<feature type="region of interest" description="Disordered" evidence="2">
    <location>
        <begin position="39"/>
        <end position="59"/>
    </location>
</feature>
<feature type="region of interest" description="Disordered" evidence="2">
    <location>
        <begin position="719"/>
        <end position="741"/>
    </location>
</feature>
<keyword evidence="1" id="KW-0175">Coiled coil</keyword>
<evidence type="ECO:0000313" key="5">
    <source>
        <dbReference type="Proteomes" id="UP001620626"/>
    </source>
</evidence>
<proteinExistence type="predicted"/>
<organism evidence="4 5">
    <name type="scientific">Heterodera trifolii</name>
    <dbReference type="NCBI Taxonomy" id="157864"/>
    <lineage>
        <taxon>Eukaryota</taxon>
        <taxon>Metazoa</taxon>
        <taxon>Ecdysozoa</taxon>
        <taxon>Nematoda</taxon>
        <taxon>Chromadorea</taxon>
        <taxon>Rhabditida</taxon>
        <taxon>Tylenchina</taxon>
        <taxon>Tylenchomorpha</taxon>
        <taxon>Tylenchoidea</taxon>
        <taxon>Heteroderidae</taxon>
        <taxon>Heteroderinae</taxon>
        <taxon>Heterodera</taxon>
    </lineage>
</organism>
<evidence type="ECO:0000256" key="3">
    <source>
        <dbReference type="SAM" id="SignalP"/>
    </source>
</evidence>
<sequence>MLLIKFLIFLTFPAFLLATNLADQNEVNCWATRNRRTLSPRVTGGRTPTGNTTQSGEGMRAETRQNVGEMALDGLDGSMDQSNLDMLVAAAFISDNANDDGVTGGQNKMNMEEEAKGADGEDEAEEQQQMNIRPIVLAIQKQKPREANLPTKKRHRSMQQIVGEEGRGDAEQTAEATAIVEEERRNSERKTPKRNTNRSGKDKATSSARARTAAKEQSKGGRGNKLKPLIDLPMDSYVLDLIRGKESFFTQSPHSEGTPKSNNNINNNTAWHRNIHQIPISEMFNQTSAAAGEEGSSSTKITNNLGEEKRTQSALTTSSKEAKDVDSLAGKVERMRVASSSSLSGANMPTDVVVRKTVEEREPKTGAKIRESVIKAASGSVKEMGENVLKFGFFQINFFHEGNLNKLINNREEFAKLVIKRDNGQHGKGAETVSKLIAYLKEKGDPLINEIIAEVLEESAIIFGDNSQKGQKHILLFTYIRLYRKLANALRWALISDSGDNETFVKETNTLLKWLNEMGDTLLNALSKSSIATRWVKNLCRMEAAVELTNFGIFLLLPHHTWQSVGAERPTAVNDLFETIGTTEIFEQINDPCDTNCIDQMVKQKLELMNRLRDNSMEKISEIVKNKVSEVEDLLKEMANIKNIPTKNCLFSAIFKQIKKELESADFAEISVPKLAKEKEDGLAFLEKCIKMLDEKNTEYCQCVQKELQMFNELSKANFGGGQTKSDGREGTSNDPISLEE</sequence>